<dbReference type="AlphaFoldDB" id="A0A1Y2ITF6"/>
<accession>A0A1Y2ITF6</accession>
<proteinExistence type="predicted"/>
<name>A0A1Y2ITF6_TRAC3</name>
<evidence type="ECO:0000313" key="3">
    <source>
        <dbReference type="Proteomes" id="UP000193067"/>
    </source>
</evidence>
<evidence type="ECO:0000313" key="2">
    <source>
        <dbReference type="EMBL" id="OSD04435.1"/>
    </source>
</evidence>
<dbReference type="Proteomes" id="UP000193067">
    <property type="component" value="Unassembled WGS sequence"/>
</dbReference>
<protein>
    <recommendedName>
        <fullName evidence="4">Cupin type-1 domain-containing protein</fullName>
    </recommendedName>
</protein>
<dbReference type="OrthoDB" id="3223416at2759"/>
<feature type="chain" id="PRO_5013390876" description="Cupin type-1 domain-containing protein" evidence="1">
    <location>
        <begin position="25"/>
        <end position="173"/>
    </location>
</feature>
<reference evidence="2 3" key="1">
    <citation type="journal article" date="2015" name="Biotechnol. Biofuels">
        <title>Enhanced degradation of softwood versus hardwood by the white-rot fungus Pycnoporus coccineus.</title>
        <authorList>
            <person name="Couturier M."/>
            <person name="Navarro D."/>
            <person name="Chevret D."/>
            <person name="Henrissat B."/>
            <person name="Piumi F."/>
            <person name="Ruiz-Duenas F.J."/>
            <person name="Martinez A.T."/>
            <person name="Grigoriev I.V."/>
            <person name="Riley R."/>
            <person name="Lipzen A."/>
            <person name="Berrin J.G."/>
            <person name="Master E.R."/>
            <person name="Rosso M.N."/>
        </authorList>
    </citation>
    <scope>NUCLEOTIDE SEQUENCE [LARGE SCALE GENOMIC DNA]</scope>
    <source>
        <strain evidence="2 3">BRFM310</strain>
    </source>
</reference>
<feature type="signal peptide" evidence="1">
    <location>
        <begin position="1"/>
        <end position="24"/>
    </location>
</feature>
<evidence type="ECO:0008006" key="4">
    <source>
        <dbReference type="Google" id="ProtNLM"/>
    </source>
</evidence>
<sequence length="173" mass="18784">MLTQALKQLALAAFVAFAALPTSAKDALQVTAIVGKDMKSTVECWTLDQEYMNVRGMKIQHIGDLTKATYTEMPSDKDFEQGLYTAPNLQFFVIIEGNATITFPTSDEILHVKQGLLYAATDNAATSELGHITVVRAGSRILQLPFKDGVIPEHTSIPGECGKAASQPVRDEL</sequence>
<gene>
    <name evidence="2" type="ORF">PYCCODRAFT_1433312</name>
</gene>
<dbReference type="EMBL" id="KZ084096">
    <property type="protein sequence ID" value="OSD04435.1"/>
    <property type="molecule type" value="Genomic_DNA"/>
</dbReference>
<organism evidence="2 3">
    <name type="scientific">Trametes coccinea (strain BRFM310)</name>
    <name type="common">Pycnoporus coccineus</name>
    <dbReference type="NCBI Taxonomy" id="1353009"/>
    <lineage>
        <taxon>Eukaryota</taxon>
        <taxon>Fungi</taxon>
        <taxon>Dikarya</taxon>
        <taxon>Basidiomycota</taxon>
        <taxon>Agaricomycotina</taxon>
        <taxon>Agaricomycetes</taxon>
        <taxon>Polyporales</taxon>
        <taxon>Polyporaceae</taxon>
        <taxon>Trametes</taxon>
    </lineage>
</organism>
<keyword evidence="3" id="KW-1185">Reference proteome</keyword>
<keyword evidence="1" id="KW-0732">Signal</keyword>
<evidence type="ECO:0000256" key="1">
    <source>
        <dbReference type="SAM" id="SignalP"/>
    </source>
</evidence>